<accession>A0A840WNM2</accession>
<dbReference type="PROSITE" id="PS51000">
    <property type="entry name" value="HTH_DEOR_2"/>
    <property type="match status" value="1"/>
</dbReference>
<dbReference type="AlphaFoldDB" id="A0A840WNM2"/>
<keyword evidence="4" id="KW-0804">Transcription</keyword>
<dbReference type="EMBL" id="JACIJS010000003">
    <property type="protein sequence ID" value="MBB5515252.1"/>
    <property type="molecule type" value="Genomic_DNA"/>
</dbReference>
<dbReference type="SMART" id="SM01134">
    <property type="entry name" value="DeoRC"/>
    <property type="match status" value="1"/>
</dbReference>
<dbReference type="Pfam" id="PF08220">
    <property type="entry name" value="HTH_DeoR"/>
    <property type="match status" value="1"/>
</dbReference>
<dbReference type="RefSeq" id="WP_184009643.1">
    <property type="nucleotide sequence ID" value="NZ_JACIJS010000003.1"/>
</dbReference>
<feature type="domain" description="HTH deoR-type" evidence="5">
    <location>
        <begin position="3"/>
        <end position="58"/>
    </location>
</feature>
<evidence type="ECO:0000256" key="3">
    <source>
        <dbReference type="ARBA" id="ARBA00023125"/>
    </source>
</evidence>
<evidence type="ECO:0000256" key="4">
    <source>
        <dbReference type="ARBA" id="ARBA00023163"/>
    </source>
</evidence>
<gene>
    <name evidence="6" type="ORF">FHS89_001262</name>
</gene>
<evidence type="ECO:0000313" key="6">
    <source>
        <dbReference type="EMBL" id="MBB5515252.1"/>
    </source>
</evidence>
<dbReference type="Pfam" id="PF00455">
    <property type="entry name" value="DeoRC"/>
    <property type="match status" value="1"/>
</dbReference>
<dbReference type="PANTHER" id="PTHR30363:SF4">
    <property type="entry name" value="GLYCEROL-3-PHOSPHATE REGULON REPRESSOR"/>
    <property type="match status" value="1"/>
</dbReference>
<protein>
    <submittedName>
        <fullName evidence="6">DeoR family glycerol-3-phosphate regulon repressor</fullName>
    </submittedName>
</protein>
<evidence type="ECO:0000313" key="7">
    <source>
        <dbReference type="Proteomes" id="UP000553766"/>
    </source>
</evidence>
<keyword evidence="3" id="KW-0238">DNA-binding</keyword>
<dbReference type="SMART" id="SM00420">
    <property type="entry name" value="HTH_DEOR"/>
    <property type="match status" value="1"/>
</dbReference>
<reference evidence="6 7" key="1">
    <citation type="submission" date="2020-08" db="EMBL/GenBank/DDBJ databases">
        <title>Genomic Encyclopedia of Type Strains, Phase IV (KMG-IV): sequencing the most valuable type-strain genomes for metagenomic binning, comparative biology and taxonomic classification.</title>
        <authorList>
            <person name="Goeker M."/>
        </authorList>
    </citation>
    <scope>NUCLEOTIDE SEQUENCE [LARGE SCALE GENOMIC DNA]</scope>
    <source>
        <strain evidence="6 7">DSM 103377</strain>
    </source>
</reference>
<sequence>MPLNARQSEILKLLQRRGRVRVDELVLQYATTPQTIRRDLRLLEQAGRAQRFHGGAVFSSGGEYTDFEARRLISRRAKDAIAQAAASLIPDDATVFINIGTTTEAAALALKDHSGLTVITDNVNTANALRQFSGLDVLIAGGAIRAHDGAIVGDAAVQFIRQFRVDYALIGAAAIEPEGALLDHDLREAQVASAIMDIARHVILAADATKFSRSAPVCIGDLRDVHSFVTDKPLPQDIAGICSGAGVQVIEALDAKDGRRRRKSLTGDFVS</sequence>
<comment type="caution">
    <text evidence="6">The sequence shown here is derived from an EMBL/GenBank/DDBJ whole genome shotgun (WGS) entry which is preliminary data.</text>
</comment>
<dbReference type="InterPro" id="IPR037171">
    <property type="entry name" value="NagB/RpiA_transferase-like"/>
</dbReference>
<dbReference type="Proteomes" id="UP000553766">
    <property type="component" value="Unassembled WGS sequence"/>
</dbReference>
<dbReference type="GO" id="GO:0003677">
    <property type="term" value="F:DNA binding"/>
    <property type="evidence" value="ECO:0007669"/>
    <property type="project" value="UniProtKB-KW"/>
</dbReference>
<keyword evidence="1" id="KW-0678">Repressor</keyword>
<evidence type="ECO:0000256" key="2">
    <source>
        <dbReference type="ARBA" id="ARBA00023015"/>
    </source>
</evidence>
<evidence type="ECO:0000256" key="1">
    <source>
        <dbReference type="ARBA" id="ARBA00022491"/>
    </source>
</evidence>
<evidence type="ECO:0000259" key="5">
    <source>
        <dbReference type="PROSITE" id="PS51000"/>
    </source>
</evidence>
<dbReference type="InterPro" id="IPR050313">
    <property type="entry name" value="Carb_Metab_HTH_regulators"/>
</dbReference>
<dbReference type="InterPro" id="IPR014036">
    <property type="entry name" value="DeoR-like_C"/>
</dbReference>
<dbReference type="InterPro" id="IPR001034">
    <property type="entry name" value="DeoR_HTH"/>
</dbReference>
<proteinExistence type="predicted"/>
<dbReference type="InterPro" id="IPR036390">
    <property type="entry name" value="WH_DNA-bd_sf"/>
</dbReference>
<dbReference type="SUPFAM" id="SSF100950">
    <property type="entry name" value="NagB/RpiA/CoA transferase-like"/>
    <property type="match status" value="1"/>
</dbReference>
<keyword evidence="7" id="KW-1185">Reference proteome</keyword>
<name>A0A840WNM2_9RHOB</name>
<dbReference type="InterPro" id="IPR018356">
    <property type="entry name" value="Tscrpt_reg_HTH_DeoR_CS"/>
</dbReference>
<organism evidence="6 7">
    <name type="scientific">Rubricella aquisinus</name>
    <dbReference type="NCBI Taxonomy" id="2028108"/>
    <lineage>
        <taxon>Bacteria</taxon>
        <taxon>Pseudomonadati</taxon>
        <taxon>Pseudomonadota</taxon>
        <taxon>Alphaproteobacteria</taxon>
        <taxon>Rhodobacterales</taxon>
        <taxon>Paracoccaceae</taxon>
        <taxon>Rubricella</taxon>
    </lineage>
</organism>
<dbReference type="PRINTS" id="PR00037">
    <property type="entry name" value="HTHLACR"/>
</dbReference>
<dbReference type="GO" id="GO:0003700">
    <property type="term" value="F:DNA-binding transcription factor activity"/>
    <property type="evidence" value="ECO:0007669"/>
    <property type="project" value="InterPro"/>
</dbReference>
<dbReference type="Gene3D" id="3.30.750.70">
    <property type="entry name" value="4-hydroxybutyrate coenzyme like domains"/>
    <property type="match status" value="1"/>
</dbReference>
<dbReference type="PROSITE" id="PS00894">
    <property type="entry name" value="HTH_DEOR_1"/>
    <property type="match status" value="1"/>
</dbReference>
<keyword evidence="2" id="KW-0805">Transcription regulation</keyword>
<dbReference type="SUPFAM" id="SSF46785">
    <property type="entry name" value="Winged helix' DNA-binding domain"/>
    <property type="match status" value="1"/>
</dbReference>
<dbReference type="PANTHER" id="PTHR30363">
    <property type="entry name" value="HTH-TYPE TRANSCRIPTIONAL REGULATOR SRLR-RELATED"/>
    <property type="match status" value="1"/>
</dbReference>